<dbReference type="Pfam" id="PF08241">
    <property type="entry name" value="Methyltransf_11"/>
    <property type="match status" value="1"/>
</dbReference>
<gene>
    <name evidence="2" type="ORF">SAMN05216598_3608</name>
</gene>
<dbReference type="Pfam" id="PF05045">
    <property type="entry name" value="RgpF"/>
    <property type="match status" value="1"/>
</dbReference>
<protein>
    <submittedName>
        <fullName evidence="2">Lipopolysaccharide biosynthesis protein</fullName>
    </submittedName>
</protein>
<feature type="domain" description="Methyltransferase type 11" evidence="1">
    <location>
        <begin position="56"/>
        <end position="109"/>
    </location>
</feature>
<dbReference type="RefSeq" id="WP_232000330.1">
    <property type="nucleotide sequence ID" value="NZ_LT629777.1"/>
</dbReference>
<evidence type="ECO:0000259" key="1">
    <source>
        <dbReference type="Pfam" id="PF08241"/>
    </source>
</evidence>
<keyword evidence="3" id="KW-1185">Reference proteome</keyword>
<reference evidence="3" key="1">
    <citation type="submission" date="2016-10" db="EMBL/GenBank/DDBJ databases">
        <authorList>
            <person name="Varghese N."/>
            <person name="Submissions S."/>
        </authorList>
    </citation>
    <scope>NUCLEOTIDE SEQUENCE [LARGE SCALE GENOMIC DNA]</scope>
    <source>
        <strain evidence="3">ATCC 23835</strain>
    </source>
</reference>
<dbReference type="GO" id="GO:0008757">
    <property type="term" value="F:S-adenosylmethionine-dependent methyltransferase activity"/>
    <property type="evidence" value="ECO:0007669"/>
    <property type="project" value="InterPro"/>
</dbReference>
<dbReference type="SUPFAM" id="SSF53335">
    <property type="entry name" value="S-adenosyl-L-methionine-dependent methyltransferases"/>
    <property type="match status" value="1"/>
</dbReference>
<dbReference type="PANTHER" id="PTHR41244">
    <property type="entry name" value="RHAMNAN SYNTHESIS F"/>
    <property type="match status" value="1"/>
</dbReference>
<evidence type="ECO:0000313" key="2">
    <source>
        <dbReference type="EMBL" id="SDT01081.1"/>
    </source>
</evidence>
<accession>A0A1H1WWI3</accession>
<organism evidence="2 3">
    <name type="scientific">Pseudomonas asplenii</name>
    <dbReference type="NCBI Taxonomy" id="53407"/>
    <lineage>
        <taxon>Bacteria</taxon>
        <taxon>Pseudomonadati</taxon>
        <taxon>Pseudomonadota</taxon>
        <taxon>Gammaproteobacteria</taxon>
        <taxon>Pseudomonadales</taxon>
        <taxon>Pseudomonadaceae</taxon>
        <taxon>Pseudomonas</taxon>
    </lineage>
</organism>
<dbReference type="InterPro" id="IPR013216">
    <property type="entry name" value="Methyltransf_11"/>
</dbReference>
<dbReference type="GeneID" id="300208542"/>
<dbReference type="Gene3D" id="3.20.20.80">
    <property type="entry name" value="Glycosidases"/>
    <property type="match status" value="1"/>
</dbReference>
<dbReference type="Gene3D" id="3.40.50.150">
    <property type="entry name" value="Vaccinia Virus protein VP39"/>
    <property type="match status" value="1"/>
</dbReference>
<dbReference type="PANTHER" id="PTHR41244:SF1">
    <property type="entry name" value="GLYCOSYLTRANSFERASE"/>
    <property type="match status" value="1"/>
</dbReference>
<dbReference type="Proteomes" id="UP000199524">
    <property type="component" value="Chromosome I"/>
</dbReference>
<name>A0A1H1WWI3_9PSED</name>
<sequence length="956" mass="109578">MHPSAMELGKLFFDTYVMPERQTTVVDIGAQNINGSLREVCPVSVHYIGVDCVAGEGVDIVLEDAYRLPFAEQSIDIVVCSSVFEHAEFFWELFIEIIRVLKPDGLLYINVPSNGYIHRYPVDCWRFYPDAGLALVAWARRQGYAPALLESFINERPVGKAAQTPSAIWNDFVAIFVKDQCARTVHARRLLEQHGGYRNAICDNPAIAARMAESSEDMELIRRGEEALDQALTQRAQLMRLLSEQELNSALASQALDALRASTSWRITRPLRWIAGYWRCSSFLPRLLSALRRRGNVRRWLRKLLNIRREEGLVGLLRRCQAHGCDRWRSRRQSGERYSPKDIPVIRFESMAEGFVPYQKHPELDPTIRLIAFYLPQYHPFPENDAWWGKGFTEWSNVCKAQPNFVGHHQPHLPIHFGYYDLRVPEVMEEQARLAKSYGISGFNYYFYWFAGKTLMDTPLERMLANPNVDIPFCLTWANENWTRRWDGQEQDVLIAQEHGLDDSLAFIRHLVKYFKDDRYIRIEGKPLLIIYRADIIPDMAEVARHWREEIAAQGFPGLYLICAQTFGIKGPEIFGFDAAMEFPPHTTLSSPMTDQVMVSNRDFAGVVFDYEQVAENAVRATEPEYKLFRSVMLSWDNTARKQNNSHIFHNFSLLRYKQWLSANCLRVLNSDKYQGDEQLVFINAWNEWAEGTHLEPDRKYGYGYLQATHDVATNLEVRTCSRLRSCGDRRKHPLAVIVHLHYPDVWPGIQARLSSLSAVGCDLYVSVTRQDLVDEVLEAFPEAFVALVENRGRDILPFLDMLALIADLGYIVVCKIHGKKSTYRTDGDKIRDEILGALIGESEDIRRCVSRFETDQSLGMLVPKKYLLAHSKLNMKYNQAQVLALCEQLGIEYHPGVFPAGSMFWFRAEALKALGKVRDTDFSLESGLCDGTLPHAIERVLCLLVEASGYRVEAC</sequence>
<dbReference type="InterPro" id="IPR029063">
    <property type="entry name" value="SAM-dependent_MTases_sf"/>
</dbReference>
<dbReference type="AlphaFoldDB" id="A0A1H1WWI3"/>
<dbReference type="InterPro" id="IPR007739">
    <property type="entry name" value="RgpF"/>
</dbReference>
<proteinExistence type="predicted"/>
<dbReference type="Pfam" id="PF14307">
    <property type="entry name" value="Glyco_tran_WbsX"/>
    <property type="match status" value="1"/>
</dbReference>
<dbReference type="CDD" id="cd02440">
    <property type="entry name" value="AdoMet_MTases"/>
    <property type="match status" value="1"/>
</dbReference>
<evidence type="ECO:0000313" key="3">
    <source>
        <dbReference type="Proteomes" id="UP000199524"/>
    </source>
</evidence>
<dbReference type="InterPro" id="IPR032719">
    <property type="entry name" value="WbsX"/>
</dbReference>
<dbReference type="CDD" id="cd11579">
    <property type="entry name" value="Glyco_tran_WbsX"/>
    <property type="match status" value="1"/>
</dbReference>
<dbReference type="EMBL" id="LT629777">
    <property type="protein sequence ID" value="SDT01081.1"/>
    <property type="molecule type" value="Genomic_DNA"/>
</dbReference>